<dbReference type="InterPro" id="IPR036875">
    <property type="entry name" value="Znf_CCHC_sf"/>
</dbReference>
<dbReference type="SUPFAM" id="SSF57756">
    <property type="entry name" value="Retrovirus zinc finger-like domains"/>
    <property type="match status" value="1"/>
</dbReference>
<dbReference type="Pfam" id="PF00098">
    <property type="entry name" value="zf-CCHC"/>
    <property type="match status" value="1"/>
</dbReference>
<evidence type="ECO:0000256" key="1">
    <source>
        <dbReference type="SAM" id="Coils"/>
    </source>
</evidence>
<evidence type="ECO:0000313" key="4">
    <source>
        <dbReference type="EMBL" id="KZV50503.1"/>
    </source>
</evidence>
<dbReference type="InterPro" id="IPR001878">
    <property type="entry name" value="Znf_CCHC"/>
</dbReference>
<feature type="compositionally biased region" description="Polar residues" evidence="2">
    <location>
        <begin position="325"/>
        <end position="335"/>
    </location>
</feature>
<feature type="region of interest" description="Disordered" evidence="2">
    <location>
        <begin position="305"/>
        <end position="344"/>
    </location>
</feature>
<protein>
    <recommendedName>
        <fullName evidence="3">CCHC-type domain-containing protein</fullName>
    </recommendedName>
</protein>
<keyword evidence="1" id="KW-0175">Coiled coil</keyword>
<accession>A0A2Z7CUM2</accession>
<dbReference type="Proteomes" id="UP000250235">
    <property type="component" value="Unassembled WGS sequence"/>
</dbReference>
<organism evidence="4 5">
    <name type="scientific">Dorcoceras hygrometricum</name>
    <dbReference type="NCBI Taxonomy" id="472368"/>
    <lineage>
        <taxon>Eukaryota</taxon>
        <taxon>Viridiplantae</taxon>
        <taxon>Streptophyta</taxon>
        <taxon>Embryophyta</taxon>
        <taxon>Tracheophyta</taxon>
        <taxon>Spermatophyta</taxon>
        <taxon>Magnoliopsida</taxon>
        <taxon>eudicotyledons</taxon>
        <taxon>Gunneridae</taxon>
        <taxon>Pentapetalae</taxon>
        <taxon>asterids</taxon>
        <taxon>lamiids</taxon>
        <taxon>Lamiales</taxon>
        <taxon>Gesneriaceae</taxon>
        <taxon>Didymocarpoideae</taxon>
        <taxon>Trichosporeae</taxon>
        <taxon>Loxocarpinae</taxon>
        <taxon>Dorcoceras</taxon>
    </lineage>
</organism>
<evidence type="ECO:0000313" key="5">
    <source>
        <dbReference type="Proteomes" id="UP000250235"/>
    </source>
</evidence>
<gene>
    <name evidence="4" type="ORF">F511_07772</name>
</gene>
<dbReference type="GO" id="GO:0003676">
    <property type="term" value="F:nucleic acid binding"/>
    <property type="evidence" value="ECO:0007669"/>
    <property type="project" value="InterPro"/>
</dbReference>
<evidence type="ECO:0000256" key="2">
    <source>
        <dbReference type="SAM" id="MobiDB-lite"/>
    </source>
</evidence>
<reference evidence="4 5" key="1">
    <citation type="journal article" date="2015" name="Proc. Natl. Acad. Sci. U.S.A.">
        <title>The resurrection genome of Boea hygrometrica: A blueprint for survival of dehydration.</title>
        <authorList>
            <person name="Xiao L."/>
            <person name="Yang G."/>
            <person name="Zhang L."/>
            <person name="Yang X."/>
            <person name="Zhao S."/>
            <person name="Ji Z."/>
            <person name="Zhou Q."/>
            <person name="Hu M."/>
            <person name="Wang Y."/>
            <person name="Chen M."/>
            <person name="Xu Y."/>
            <person name="Jin H."/>
            <person name="Xiao X."/>
            <person name="Hu G."/>
            <person name="Bao F."/>
            <person name="Hu Y."/>
            <person name="Wan P."/>
            <person name="Li L."/>
            <person name="Deng X."/>
            <person name="Kuang T."/>
            <person name="Xiang C."/>
            <person name="Zhu J.K."/>
            <person name="Oliver M.J."/>
            <person name="He Y."/>
        </authorList>
    </citation>
    <scope>NUCLEOTIDE SEQUENCE [LARGE SCALE GENOMIC DNA]</scope>
    <source>
        <strain evidence="5">cv. XS01</strain>
    </source>
</reference>
<keyword evidence="5" id="KW-1185">Reference proteome</keyword>
<dbReference type="EMBL" id="KQ992392">
    <property type="protein sequence ID" value="KZV50503.1"/>
    <property type="molecule type" value="Genomic_DNA"/>
</dbReference>
<name>A0A2Z7CUM2_9LAMI</name>
<proteinExistence type="predicted"/>
<evidence type="ECO:0000259" key="3">
    <source>
        <dbReference type="Pfam" id="PF00098"/>
    </source>
</evidence>
<feature type="region of interest" description="Disordered" evidence="2">
    <location>
        <begin position="158"/>
        <end position="182"/>
    </location>
</feature>
<feature type="domain" description="CCHC-type" evidence="3">
    <location>
        <begin position="143"/>
        <end position="156"/>
    </location>
</feature>
<dbReference type="AlphaFoldDB" id="A0A2Z7CUM2"/>
<dbReference type="GO" id="GO:0008270">
    <property type="term" value="F:zinc ion binding"/>
    <property type="evidence" value="ECO:0007669"/>
    <property type="project" value="InterPro"/>
</dbReference>
<feature type="coiled-coil region" evidence="1">
    <location>
        <begin position="265"/>
        <end position="292"/>
    </location>
</feature>
<sequence>MVRTQFWFYLSKQLLTARTKLKTAEITYPKAQELSGLASRKRSINTASRVPLQRRLRPPNWYQSKELLKTSSMPPVLLQTTAKIDGNLPEKGLNEQFLVLTEDMSKDAMSLFIKFGKFMRKHNTKPSSCDSPKRNFTAPSDDKCYNCGRLGHFMADFRKPRRDEKKRPDRSNNKDKKEKKVYQKGRMEKAMVAEENKSAWLIQIQNNPALEPPHQAKVKMKYSVSWPMTLRRYLIFQVLNLHKTEIESCATNAELVDSSNMQAALSKLVTKNEELRSKSEEMLSENQRLARIISSWTRSSASLQKLHGATKPSGDRTGLGYNIDEGSTSEISNTPRLERTKSKT</sequence>